<sequence>MTDTLSMQIKKVNQSRISEVDFDNIAFGKVYSDHMFMADYKDGEWTNLQVLPYEHLRLSPANSAIHYGQSIFEGLKAYRSPENEILLFRPMDNWARLNRSAARMCMPEVPEEVFMSGLQELLKLDNAWVPSKIGSSLYIRPFMFATDEYIGIRPSDTYKFMIFTCPVGSYYSEPVRVRIETNYSRAYTGGTGFAKCAGNYAGALYPAKQAQKLGYHQLIWTDASSHQYIEESGTMNVMFLINDTLITAPTGDTILDGITRKSVLTLAREWGVKVEERKVSILEVVEAIKNGTLKEAFGTGTAATIAPIALLNHDGVDYTLPAIETREFSNKILKTLNDIRYGIAPDTHNWITKL</sequence>
<evidence type="ECO:0000256" key="3">
    <source>
        <dbReference type="ARBA" id="ARBA00004824"/>
    </source>
</evidence>
<evidence type="ECO:0000256" key="1">
    <source>
        <dbReference type="ARBA" id="ARBA00001933"/>
    </source>
</evidence>
<dbReference type="InterPro" id="IPR033939">
    <property type="entry name" value="BCAT_family"/>
</dbReference>
<gene>
    <name evidence="16" type="ORF">QWY31_15475</name>
</gene>
<dbReference type="InterPro" id="IPR036038">
    <property type="entry name" value="Aminotransferase-like"/>
</dbReference>
<keyword evidence="17" id="KW-1185">Reference proteome</keyword>
<comment type="function">
    <text evidence="2">Acts on leucine, isoleucine and valine.</text>
</comment>
<dbReference type="PANTHER" id="PTHR11825">
    <property type="entry name" value="SUBGROUP IIII AMINOTRANSFERASE"/>
    <property type="match status" value="1"/>
</dbReference>
<comment type="catalytic activity">
    <reaction evidence="14">
        <text>L-isoleucine + 2-oxoglutarate = (S)-3-methyl-2-oxopentanoate + L-glutamate</text>
        <dbReference type="Rhea" id="RHEA:24801"/>
        <dbReference type="ChEBI" id="CHEBI:16810"/>
        <dbReference type="ChEBI" id="CHEBI:29985"/>
        <dbReference type="ChEBI" id="CHEBI:35146"/>
        <dbReference type="ChEBI" id="CHEBI:58045"/>
        <dbReference type="EC" id="2.6.1.42"/>
    </reaction>
</comment>
<evidence type="ECO:0000256" key="10">
    <source>
        <dbReference type="ARBA" id="ARBA00022679"/>
    </source>
</evidence>
<comment type="catalytic activity">
    <reaction evidence="13">
        <text>L-valine + 2-oxoglutarate = 3-methyl-2-oxobutanoate + L-glutamate</text>
        <dbReference type="Rhea" id="RHEA:24813"/>
        <dbReference type="ChEBI" id="CHEBI:11851"/>
        <dbReference type="ChEBI" id="CHEBI:16810"/>
        <dbReference type="ChEBI" id="CHEBI:29985"/>
        <dbReference type="ChEBI" id="CHEBI:57762"/>
        <dbReference type="EC" id="2.6.1.42"/>
    </reaction>
</comment>
<evidence type="ECO:0000313" key="17">
    <source>
        <dbReference type="Proteomes" id="UP001168552"/>
    </source>
</evidence>
<dbReference type="InterPro" id="IPR043132">
    <property type="entry name" value="BCAT-like_C"/>
</dbReference>
<dbReference type="EMBL" id="JAUHJS010000009">
    <property type="protein sequence ID" value="MDN4166911.1"/>
    <property type="molecule type" value="Genomic_DNA"/>
</dbReference>
<evidence type="ECO:0000256" key="13">
    <source>
        <dbReference type="ARBA" id="ARBA00048212"/>
    </source>
</evidence>
<dbReference type="EC" id="2.6.1.42" evidence="7"/>
<reference evidence="16" key="1">
    <citation type="submission" date="2023-06" db="EMBL/GenBank/DDBJ databases">
        <title>Cytophagales bacterium Strain LB-30, isolated from soil.</title>
        <authorList>
            <person name="Liu B."/>
        </authorList>
    </citation>
    <scope>NUCLEOTIDE SEQUENCE</scope>
    <source>
        <strain evidence="16">LB-30</strain>
    </source>
</reference>
<protein>
    <recommendedName>
        <fullName evidence="7">branched-chain-amino-acid transaminase</fullName>
        <ecNumber evidence="7">2.6.1.42</ecNumber>
    </recommendedName>
</protein>
<dbReference type="PANTHER" id="PTHR11825:SF44">
    <property type="entry name" value="BRANCHED-CHAIN-AMINO-ACID AMINOTRANSFERASE"/>
    <property type="match status" value="1"/>
</dbReference>
<comment type="pathway">
    <text evidence="3">Amino-acid biosynthesis; L-isoleucine biosynthesis; L-isoleucine from 2-oxobutanoate: step 4/4.</text>
</comment>
<evidence type="ECO:0000256" key="15">
    <source>
        <dbReference type="ARBA" id="ARBA00049229"/>
    </source>
</evidence>
<dbReference type="NCBIfam" id="NF009897">
    <property type="entry name" value="PRK13357.1"/>
    <property type="match status" value="1"/>
</dbReference>
<comment type="similarity">
    <text evidence="6">Belongs to the class-IV pyridoxal-phosphate-dependent aminotransferase family.</text>
</comment>
<evidence type="ECO:0000256" key="6">
    <source>
        <dbReference type="ARBA" id="ARBA00009320"/>
    </source>
</evidence>
<dbReference type="Proteomes" id="UP001168552">
    <property type="component" value="Unassembled WGS sequence"/>
</dbReference>
<keyword evidence="9" id="KW-0028">Amino-acid biosynthesis</keyword>
<keyword evidence="10 16" id="KW-0808">Transferase</keyword>
<comment type="caution">
    <text evidence="16">The sequence shown here is derived from an EMBL/GenBank/DDBJ whole genome shotgun (WGS) entry which is preliminary data.</text>
</comment>
<dbReference type="Pfam" id="PF01063">
    <property type="entry name" value="Aminotran_4"/>
    <property type="match status" value="1"/>
</dbReference>
<name>A0ABT8FAB3_9BACT</name>
<dbReference type="PIRSF" id="PIRSF006468">
    <property type="entry name" value="BCAT1"/>
    <property type="match status" value="1"/>
</dbReference>
<dbReference type="GO" id="GO:0004084">
    <property type="term" value="F:branched-chain-amino-acid transaminase activity"/>
    <property type="evidence" value="ECO:0007669"/>
    <property type="project" value="UniProtKB-EC"/>
</dbReference>
<evidence type="ECO:0000256" key="5">
    <source>
        <dbReference type="ARBA" id="ARBA00005072"/>
    </source>
</evidence>
<evidence type="ECO:0000256" key="7">
    <source>
        <dbReference type="ARBA" id="ARBA00013053"/>
    </source>
</evidence>
<dbReference type="InterPro" id="IPR005786">
    <property type="entry name" value="B_amino_transII"/>
</dbReference>
<evidence type="ECO:0000256" key="9">
    <source>
        <dbReference type="ARBA" id="ARBA00022605"/>
    </source>
</evidence>
<dbReference type="SUPFAM" id="SSF56752">
    <property type="entry name" value="D-aminoacid aminotransferase-like PLP-dependent enzymes"/>
    <property type="match status" value="1"/>
</dbReference>
<dbReference type="Gene3D" id="3.30.470.10">
    <property type="match status" value="1"/>
</dbReference>
<evidence type="ECO:0000256" key="8">
    <source>
        <dbReference type="ARBA" id="ARBA00022576"/>
    </source>
</evidence>
<proteinExistence type="inferred from homology"/>
<dbReference type="NCBIfam" id="TIGR01123">
    <property type="entry name" value="ilvE_II"/>
    <property type="match status" value="1"/>
</dbReference>
<dbReference type="InterPro" id="IPR001544">
    <property type="entry name" value="Aminotrans_IV"/>
</dbReference>
<evidence type="ECO:0000256" key="14">
    <source>
        <dbReference type="ARBA" id="ARBA00048798"/>
    </source>
</evidence>
<dbReference type="RefSeq" id="WP_320005450.1">
    <property type="nucleotide sequence ID" value="NZ_JAUHJS010000009.1"/>
</dbReference>
<accession>A0ABT8FAB3</accession>
<evidence type="ECO:0000256" key="2">
    <source>
        <dbReference type="ARBA" id="ARBA00003109"/>
    </source>
</evidence>
<evidence type="ECO:0000313" key="16">
    <source>
        <dbReference type="EMBL" id="MDN4166911.1"/>
    </source>
</evidence>
<keyword evidence="12" id="KW-0100">Branched-chain amino acid biosynthesis</keyword>
<comment type="cofactor">
    <cofactor evidence="1">
        <name>pyridoxal 5'-phosphate</name>
        <dbReference type="ChEBI" id="CHEBI:597326"/>
    </cofactor>
</comment>
<evidence type="ECO:0000256" key="4">
    <source>
        <dbReference type="ARBA" id="ARBA00004931"/>
    </source>
</evidence>
<keyword evidence="8 16" id="KW-0032">Aminotransferase</keyword>
<comment type="pathway">
    <text evidence="5">Amino-acid biosynthesis; L-leucine biosynthesis; L-leucine from 3-methyl-2-oxobutanoate: step 4/4.</text>
</comment>
<dbReference type="InterPro" id="IPR043131">
    <property type="entry name" value="BCAT-like_N"/>
</dbReference>
<comment type="pathway">
    <text evidence="4">Amino-acid biosynthesis; L-valine biosynthesis; L-valine from pyruvate: step 4/4.</text>
</comment>
<organism evidence="16 17">
    <name type="scientific">Shiella aurantiaca</name>
    <dbReference type="NCBI Taxonomy" id="3058365"/>
    <lineage>
        <taxon>Bacteria</taxon>
        <taxon>Pseudomonadati</taxon>
        <taxon>Bacteroidota</taxon>
        <taxon>Cytophagia</taxon>
        <taxon>Cytophagales</taxon>
        <taxon>Shiellaceae</taxon>
        <taxon>Shiella</taxon>
    </lineage>
</organism>
<dbReference type="Gene3D" id="3.20.10.10">
    <property type="entry name" value="D-amino Acid Aminotransferase, subunit A, domain 2"/>
    <property type="match status" value="1"/>
</dbReference>
<dbReference type="CDD" id="cd01557">
    <property type="entry name" value="BCAT_beta_family"/>
    <property type="match status" value="1"/>
</dbReference>
<comment type="catalytic activity">
    <reaction evidence="15">
        <text>L-leucine + 2-oxoglutarate = 4-methyl-2-oxopentanoate + L-glutamate</text>
        <dbReference type="Rhea" id="RHEA:18321"/>
        <dbReference type="ChEBI" id="CHEBI:16810"/>
        <dbReference type="ChEBI" id="CHEBI:17865"/>
        <dbReference type="ChEBI" id="CHEBI:29985"/>
        <dbReference type="ChEBI" id="CHEBI:57427"/>
        <dbReference type="EC" id="2.6.1.42"/>
    </reaction>
</comment>
<evidence type="ECO:0000256" key="12">
    <source>
        <dbReference type="ARBA" id="ARBA00023304"/>
    </source>
</evidence>
<keyword evidence="11" id="KW-0663">Pyridoxal phosphate</keyword>
<evidence type="ECO:0000256" key="11">
    <source>
        <dbReference type="ARBA" id="ARBA00022898"/>
    </source>
</evidence>